<dbReference type="InterPro" id="IPR019410">
    <property type="entry name" value="Methyltransf_16"/>
</dbReference>
<reference evidence="1 2" key="1">
    <citation type="journal article" date="2016" name="Genome Biol. Evol.">
        <title>Divergent and convergent evolution of fungal pathogenicity.</title>
        <authorList>
            <person name="Shang Y."/>
            <person name="Xiao G."/>
            <person name="Zheng P."/>
            <person name="Cen K."/>
            <person name="Zhan S."/>
            <person name="Wang C."/>
        </authorList>
    </citation>
    <scope>NUCLEOTIDE SEQUENCE [LARGE SCALE GENOMIC DNA]</scope>
    <source>
        <strain evidence="1 2">RCEF 264</strain>
    </source>
</reference>
<dbReference type="PANTHER" id="PTHR14614:SF130">
    <property type="entry name" value="PROTEIN-LYSINE N-METHYLTRANSFERASE EEF2KMT"/>
    <property type="match status" value="1"/>
</dbReference>
<organism evidence="1 2">
    <name type="scientific">Niveomyces insectorum RCEF 264</name>
    <dbReference type="NCBI Taxonomy" id="1081102"/>
    <lineage>
        <taxon>Eukaryota</taxon>
        <taxon>Fungi</taxon>
        <taxon>Dikarya</taxon>
        <taxon>Ascomycota</taxon>
        <taxon>Pezizomycotina</taxon>
        <taxon>Sordariomycetes</taxon>
        <taxon>Hypocreomycetidae</taxon>
        <taxon>Hypocreales</taxon>
        <taxon>Cordycipitaceae</taxon>
        <taxon>Niveomyces</taxon>
    </lineage>
</organism>
<protein>
    <submittedName>
        <fullName evidence="1">FAM86A protein</fullName>
    </submittedName>
</protein>
<dbReference type="SUPFAM" id="SSF53335">
    <property type="entry name" value="S-adenosyl-L-methionine-dependent methyltransferases"/>
    <property type="match status" value="1"/>
</dbReference>
<name>A0A167Y4H2_9HYPO</name>
<dbReference type="AlphaFoldDB" id="A0A167Y4H2"/>
<dbReference type="Gene3D" id="3.40.50.150">
    <property type="entry name" value="Vaccinia Virus protein VP39"/>
    <property type="match status" value="1"/>
</dbReference>
<dbReference type="Pfam" id="PF10294">
    <property type="entry name" value="Methyltransf_16"/>
    <property type="match status" value="1"/>
</dbReference>
<dbReference type="GO" id="GO:0005737">
    <property type="term" value="C:cytoplasm"/>
    <property type="evidence" value="ECO:0007669"/>
    <property type="project" value="TreeGrafter"/>
</dbReference>
<accession>A0A167Y4H2</accession>
<dbReference type="STRING" id="1081102.A0A167Y4H2"/>
<proteinExistence type="predicted"/>
<dbReference type="PANTHER" id="PTHR14614">
    <property type="entry name" value="HEPATOCELLULAR CARCINOMA-ASSOCIATED ANTIGEN"/>
    <property type="match status" value="1"/>
</dbReference>
<evidence type="ECO:0000313" key="2">
    <source>
        <dbReference type="Proteomes" id="UP000076874"/>
    </source>
</evidence>
<comment type="caution">
    <text evidence="1">The sequence shown here is derived from an EMBL/GenBank/DDBJ whole genome shotgun (WGS) entry which is preliminary data.</text>
</comment>
<gene>
    <name evidence="1" type="ORF">SPI_02612</name>
</gene>
<dbReference type="EMBL" id="AZHD01000003">
    <property type="protein sequence ID" value="OAA65825.1"/>
    <property type="molecule type" value="Genomic_DNA"/>
</dbReference>
<evidence type="ECO:0000313" key="1">
    <source>
        <dbReference type="EMBL" id="OAA65825.1"/>
    </source>
</evidence>
<dbReference type="Proteomes" id="UP000076874">
    <property type="component" value="Unassembled WGS sequence"/>
</dbReference>
<dbReference type="GO" id="GO:0008757">
    <property type="term" value="F:S-adenosylmethionine-dependent methyltransferase activity"/>
    <property type="evidence" value="ECO:0007669"/>
    <property type="project" value="UniProtKB-ARBA"/>
</dbReference>
<dbReference type="InterPro" id="IPR029063">
    <property type="entry name" value="SAM-dependent_MTases_sf"/>
</dbReference>
<sequence length="369" mass="40189">MDAPSVAWPIARFCRQYLQIEPDLDYPDGSLLRPYDTQEFLYETLFAPAADGQGSELPPAYALRVLKTLVGKIEDSIDDWDQYDVSDKLMTRLAELASSGLAAANTLGHAMQKHRVTYYLAALEGTTTTTTTPPPPTITLAENRSTFAAAGTTGLRTWEASMHLGVYLCRDPALVRGKRVLELGAGTGYVSILCAKYLGAARCVASDGWSEVIDNMPANLRLNGLDTTGAAVTPLMLRWGEEEEAEELAGDGNANENGAVQADVVLGADVTFDAADMPALLSTIRRCVATKEDPVILIAVIERNRATVETFTRLASTDFHVDMTAFPIPKKEEQTGPFYSDTVPIHICRLWPKSRAGLKMERATSDRNP</sequence>
<keyword evidence="2" id="KW-1185">Reference proteome</keyword>
<dbReference type="OrthoDB" id="194386at2759"/>